<keyword evidence="13" id="KW-1185">Reference proteome</keyword>
<feature type="compositionally biased region" description="Polar residues" evidence="9">
    <location>
        <begin position="334"/>
        <end position="343"/>
    </location>
</feature>
<sequence length="873" mass="97387">MAAVSAGTPKLKTFELAPPRPFKDAVWPHLPSIFRDKKLRSEYRPQEFVGAGAFGRVYSVVNDKEERYACKVLDKQNFKNPQYRKRLINEIETLRKLPGHPHIVGFVQCFEDNAFVYIVMELCSSKSLDAIFKTRKCISEPEVRYFMYQLIDAVEHMHKYKVIHRDLKFANVLLTESMQVKVADFGLSAMLGTDKERKKSFLGTPNFLAPEIIARTKDGHSYEVDIWALGIVMYSMLYSKPPFHVSGGAKQAQSRLLYEKISNEECRFPDTPRVSSDAKYLILSLLNKDPSQRPNAYEIRRMAFFANYNLLPDMPRSVFFQAPEIPDSYRRSRSNSASLTNSRRPAAITDGKGEPAAAPPSHSSRPAHPEVLTAQLQQLHINREKSASLPASQGSAGYPSGRSQSSPKPISTANIQPHSHRSGQYSPQSPYARGDAQLPDTPESIQNPGAVSSPRVSHAQPSSNPMSSRQEVVASKSSAWPTPRSAFQRPASPSGGPTGSVRPSQPPASGHPMPPRSQSQPNPSGAASPGVSRALPPPPPQADSPPSHHSSEPDRNRKCPVMSGMENRINQFFQDLHNTPPDPSRMGVTADPKAAHFPKVFMSKWIDLSNKYGLGYELTNNSYGVHFNDNTTLLLLPDQQRIEHLFYDPTKSQKSIKRESHTLDSYPSDLKKKVTLLLQFRRYMRKQLHNTVPENISNPHRNNPSFWYNASSSGEGQSDNDPSLCICGASDSQQAADRAKLTSTSGTTAVSPSSDPTSNGMVAHSSHCPLAWTNRDPAHNLLYLNKFIRTKYAAVFRISHRVLQLNFIHDHSKLIIQNRGEVITYISEGKASTYALTDLENLRANNDVLKRLKYTRDVLGLINLRRTGTEPKC</sequence>
<organism evidence="12 13">
    <name type="scientific">Dimargaris cristalligena</name>
    <dbReference type="NCBI Taxonomy" id="215637"/>
    <lineage>
        <taxon>Eukaryota</taxon>
        <taxon>Fungi</taxon>
        <taxon>Fungi incertae sedis</taxon>
        <taxon>Zoopagomycota</taxon>
        <taxon>Kickxellomycotina</taxon>
        <taxon>Dimargaritomycetes</taxon>
        <taxon>Dimargaritales</taxon>
        <taxon>Dimargaritaceae</taxon>
        <taxon>Dimargaris</taxon>
    </lineage>
</organism>
<dbReference type="GO" id="GO:0005524">
    <property type="term" value="F:ATP binding"/>
    <property type="evidence" value="ECO:0007669"/>
    <property type="project" value="UniProtKB-UniRule"/>
</dbReference>
<feature type="region of interest" description="Disordered" evidence="9">
    <location>
        <begin position="737"/>
        <end position="760"/>
    </location>
</feature>
<dbReference type="InterPro" id="IPR000719">
    <property type="entry name" value="Prot_kinase_dom"/>
</dbReference>
<dbReference type="SUPFAM" id="SSF82615">
    <property type="entry name" value="Polo-box domain"/>
    <property type="match status" value="2"/>
</dbReference>
<keyword evidence="5 8" id="KW-0418">Kinase</keyword>
<keyword evidence="1 8" id="KW-0723">Serine/threonine-protein kinase</keyword>
<keyword evidence="6 7" id="KW-0067">ATP-binding</keyword>
<dbReference type="AlphaFoldDB" id="A0A4P9ZZ65"/>
<evidence type="ECO:0000313" key="12">
    <source>
        <dbReference type="EMBL" id="RKP39056.1"/>
    </source>
</evidence>
<dbReference type="InterPro" id="IPR011009">
    <property type="entry name" value="Kinase-like_dom_sf"/>
</dbReference>
<dbReference type="FunFam" id="3.30.200.20:FF:000042">
    <property type="entry name" value="Aurora kinase A"/>
    <property type="match status" value="1"/>
</dbReference>
<feature type="domain" description="Protein kinase" evidence="10">
    <location>
        <begin position="43"/>
        <end position="305"/>
    </location>
</feature>
<dbReference type="CDD" id="cd13118">
    <property type="entry name" value="POLO_box_1"/>
    <property type="match status" value="1"/>
</dbReference>
<evidence type="ECO:0000256" key="7">
    <source>
        <dbReference type="PROSITE-ProRule" id="PRU10141"/>
    </source>
</evidence>
<name>A0A4P9ZZ65_9FUNG</name>
<feature type="compositionally biased region" description="Polar residues" evidence="9">
    <location>
        <begin position="389"/>
        <end position="429"/>
    </location>
</feature>
<protein>
    <recommendedName>
        <fullName evidence="8">Serine/threonine-protein kinase</fullName>
        <ecNumber evidence="8">2.7.11.21</ecNumber>
    </recommendedName>
</protein>
<dbReference type="InterPro" id="IPR000959">
    <property type="entry name" value="POLO_box_dom"/>
</dbReference>
<dbReference type="InterPro" id="IPR033695">
    <property type="entry name" value="POLO_box_2"/>
</dbReference>
<feature type="domain" description="POLO box" evidence="11">
    <location>
        <begin position="783"/>
        <end position="864"/>
    </location>
</feature>
<feature type="binding site" evidence="7">
    <location>
        <position position="71"/>
    </location>
    <ligand>
        <name>ATP</name>
        <dbReference type="ChEBI" id="CHEBI:30616"/>
    </ligand>
</feature>
<dbReference type="Pfam" id="PF00659">
    <property type="entry name" value="POLO_box"/>
    <property type="match status" value="2"/>
</dbReference>
<evidence type="ECO:0000256" key="2">
    <source>
        <dbReference type="ARBA" id="ARBA00022679"/>
    </source>
</evidence>
<keyword evidence="4 7" id="KW-0547">Nucleotide-binding</keyword>
<dbReference type="PANTHER" id="PTHR24345">
    <property type="entry name" value="SERINE/THREONINE-PROTEIN KINASE PLK"/>
    <property type="match status" value="1"/>
</dbReference>
<dbReference type="SUPFAM" id="SSF56112">
    <property type="entry name" value="Protein kinase-like (PK-like)"/>
    <property type="match status" value="1"/>
</dbReference>
<feature type="region of interest" description="Disordered" evidence="9">
    <location>
        <begin position="387"/>
        <end position="561"/>
    </location>
</feature>
<evidence type="ECO:0000259" key="10">
    <source>
        <dbReference type="PROSITE" id="PS50011"/>
    </source>
</evidence>
<dbReference type="PROSITE" id="PS50078">
    <property type="entry name" value="POLO_BOX"/>
    <property type="match status" value="2"/>
</dbReference>
<dbReference type="PROSITE" id="PS00108">
    <property type="entry name" value="PROTEIN_KINASE_ST"/>
    <property type="match status" value="1"/>
</dbReference>
<proteinExistence type="inferred from homology"/>
<feature type="region of interest" description="Disordered" evidence="9">
    <location>
        <begin position="693"/>
        <end position="722"/>
    </location>
</feature>
<feature type="compositionally biased region" description="Low complexity" evidence="9">
    <location>
        <begin position="355"/>
        <end position="366"/>
    </location>
</feature>
<evidence type="ECO:0000256" key="5">
    <source>
        <dbReference type="ARBA" id="ARBA00022777"/>
    </source>
</evidence>
<dbReference type="InterPro" id="IPR036947">
    <property type="entry name" value="POLO_box_dom_sf"/>
</dbReference>
<feature type="compositionally biased region" description="Polar residues" evidence="9">
    <location>
        <begin position="693"/>
        <end position="721"/>
    </location>
</feature>
<dbReference type="GO" id="GO:0004674">
    <property type="term" value="F:protein serine/threonine kinase activity"/>
    <property type="evidence" value="ECO:0007669"/>
    <property type="project" value="UniProtKB-KW"/>
</dbReference>
<reference evidence="13" key="1">
    <citation type="journal article" date="2018" name="Nat. Microbiol.">
        <title>Leveraging single-cell genomics to expand the fungal tree of life.</title>
        <authorList>
            <person name="Ahrendt S.R."/>
            <person name="Quandt C.A."/>
            <person name="Ciobanu D."/>
            <person name="Clum A."/>
            <person name="Salamov A."/>
            <person name="Andreopoulos B."/>
            <person name="Cheng J.F."/>
            <person name="Woyke T."/>
            <person name="Pelin A."/>
            <person name="Henrissat B."/>
            <person name="Reynolds N.K."/>
            <person name="Benny G.L."/>
            <person name="Smith M.E."/>
            <person name="James T.Y."/>
            <person name="Grigoriev I.V."/>
        </authorList>
    </citation>
    <scope>NUCLEOTIDE SEQUENCE [LARGE SCALE GENOMIC DNA]</scope>
    <source>
        <strain evidence="13">RSA 468</strain>
    </source>
</reference>
<gene>
    <name evidence="12" type="ORF">BJ085DRAFT_39588</name>
</gene>
<evidence type="ECO:0000256" key="6">
    <source>
        <dbReference type="ARBA" id="ARBA00022840"/>
    </source>
</evidence>
<comment type="catalytic activity">
    <reaction evidence="8">
        <text>L-threonyl-[protein] + ATP = O-phospho-L-threonyl-[protein] + ADP + H(+)</text>
        <dbReference type="Rhea" id="RHEA:46608"/>
        <dbReference type="Rhea" id="RHEA-COMP:11060"/>
        <dbReference type="Rhea" id="RHEA-COMP:11605"/>
        <dbReference type="ChEBI" id="CHEBI:15378"/>
        <dbReference type="ChEBI" id="CHEBI:30013"/>
        <dbReference type="ChEBI" id="CHEBI:30616"/>
        <dbReference type="ChEBI" id="CHEBI:61977"/>
        <dbReference type="ChEBI" id="CHEBI:456216"/>
        <dbReference type="EC" id="2.7.11.21"/>
    </reaction>
</comment>
<evidence type="ECO:0000256" key="4">
    <source>
        <dbReference type="ARBA" id="ARBA00022741"/>
    </source>
</evidence>
<dbReference type="Gene3D" id="1.10.510.10">
    <property type="entry name" value="Transferase(Phosphotransferase) domain 1"/>
    <property type="match status" value="1"/>
</dbReference>
<dbReference type="PANTHER" id="PTHR24345:SF0">
    <property type="entry name" value="CELL CYCLE SERINE_THREONINE-PROTEIN KINASE CDC5_MSD2"/>
    <property type="match status" value="1"/>
</dbReference>
<evidence type="ECO:0000256" key="1">
    <source>
        <dbReference type="ARBA" id="ARBA00022527"/>
    </source>
</evidence>
<evidence type="ECO:0000256" key="9">
    <source>
        <dbReference type="SAM" id="MobiDB-lite"/>
    </source>
</evidence>
<dbReference type="Proteomes" id="UP000268162">
    <property type="component" value="Unassembled WGS sequence"/>
</dbReference>
<feature type="domain" description="POLO box" evidence="11">
    <location>
        <begin position="601"/>
        <end position="686"/>
    </location>
</feature>
<dbReference type="Gene3D" id="3.30.1120.30">
    <property type="entry name" value="POLO box domain"/>
    <property type="match status" value="2"/>
</dbReference>
<comment type="similarity">
    <text evidence="8">Belongs to the protein kinase superfamily. Ser/Thr protein kinase family. CDC5/Polo subfamily.</text>
</comment>
<dbReference type="InterPro" id="IPR008271">
    <property type="entry name" value="Ser/Thr_kinase_AS"/>
</dbReference>
<dbReference type="InterPro" id="IPR017441">
    <property type="entry name" value="Protein_kinase_ATP_BS"/>
</dbReference>
<dbReference type="PROSITE" id="PS50011">
    <property type="entry name" value="PROTEIN_KINASE_DOM"/>
    <property type="match status" value="1"/>
</dbReference>
<keyword evidence="3" id="KW-0677">Repeat</keyword>
<feature type="compositionally biased region" description="Polar residues" evidence="9">
    <location>
        <begin position="459"/>
        <end position="480"/>
    </location>
</feature>
<dbReference type="STRING" id="215637.A0A4P9ZZ65"/>
<evidence type="ECO:0000313" key="13">
    <source>
        <dbReference type="Proteomes" id="UP000268162"/>
    </source>
</evidence>
<dbReference type="GO" id="GO:0005634">
    <property type="term" value="C:nucleus"/>
    <property type="evidence" value="ECO:0007669"/>
    <property type="project" value="TreeGrafter"/>
</dbReference>
<feature type="region of interest" description="Disordered" evidence="9">
    <location>
        <begin position="328"/>
        <end position="367"/>
    </location>
</feature>
<dbReference type="InterPro" id="IPR033701">
    <property type="entry name" value="POLO_box_1"/>
</dbReference>
<dbReference type="EC" id="2.7.11.21" evidence="8"/>
<accession>A0A4P9ZZ65</accession>
<dbReference type="PROSITE" id="PS00107">
    <property type="entry name" value="PROTEIN_KINASE_ATP"/>
    <property type="match status" value="1"/>
</dbReference>
<evidence type="ECO:0000259" key="11">
    <source>
        <dbReference type="PROSITE" id="PS50078"/>
    </source>
</evidence>
<dbReference type="SMART" id="SM00220">
    <property type="entry name" value="S_TKc"/>
    <property type="match status" value="1"/>
</dbReference>
<keyword evidence="2 8" id="KW-0808">Transferase</keyword>
<dbReference type="EMBL" id="ML002302">
    <property type="protein sequence ID" value="RKP39056.1"/>
    <property type="molecule type" value="Genomic_DNA"/>
</dbReference>
<evidence type="ECO:0000256" key="8">
    <source>
        <dbReference type="RuleBase" id="RU361162"/>
    </source>
</evidence>
<dbReference type="CDD" id="cd13117">
    <property type="entry name" value="POLO_box_2"/>
    <property type="match status" value="1"/>
</dbReference>
<evidence type="ECO:0000256" key="3">
    <source>
        <dbReference type="ARBA" id="ARBA00022737"/>
    </source>
</evidence>
<feature type="compositionally biased region" description="Polar residues" evidence="9">
    <location>
        <begin position="516"/>
        <end position="525"/>
    </location>
</feature>
<dbReference type="Pfam" id="PF00069">
    <property type="entry name" value="Pkinase"/>
    <property type="match status" value="1"/>
</dbReference>